<dbReference type="GO" id="GO:0003723">
    <property type="term" value="F:RNA binding"/>
    <property type="evidence" value="ECO:0007669"/>
    <property type="project" value="UniProtKB-KW"/>
</dbReference>
<dbReference type="PANTHER" id="PTHR10602:SF0">
    <property type="entry name" value="EUKARYOTIC TRANSLATION INITIATION FACTOR 2 SUBUNIT 1"/>
    <property type="match status" value="1"/>
</dbReference>
<keyword evidence="6" id="KW-0694">RNA-binding</keyword>
<dbReference type="Pfam" id="PF00575">
    <property type="entry name" value="S1"/>
    <property type="match status" value="1"/>
</dbReference>
<reference evidence="11 12" key="1">
    <citation type="journal article" date="2016" name="Sci. Rep.">
        <title>A novel ammonia-oxidizing archaeon from wastewater treatment plant: Its enrichment, physiological and genomic characteristics.</title>
        <authorList>
            <person name="Li Y."/>
            <person name="Ding K."/>
            <person name="Wen X."/>
            <person name="Zhang B."/>
            <person name="Shen B."/>
            <person name="Yang Y."/>
        </authorList>
    </citation>
    <scope>NUCLEOTIDE SEQUENCE [LARGE SCALE GENOMIC DNA]</scope>
    <source>
        <strain evidence="11 12">SAT1</strain>
    </source>
</reference>
<dbReference type="RefSeq" id="WP_048186765.1">
    <property type="nucleotide sequence ID" value="NZ_CP011097.1"/>
</dbReference>
<organism evidence="11 12">
    <name type="scientific">Candidatus Nitrosotenuis cloacae</name>
    <dbReference type="NCBI Taxonomy" id="1603555"/>
    <lineage>
        <taxon>Archaea</taxon>
        <taxon>Nitrososphaerota</taxon>
        <taxon>Candidatus Nitrosotenuis</taxon>
    </lineage>
</organism>
<dbReference type="AlphaFoldDB" id="A0A3G1B3E9"/>
<dbReference type="InterPro" id="IPR011488">
    <property type="entry name" value="TIF_2_asu"/>
</dbReference>
<keyword evidence="7" id="KW-0648">Protein biosynthesis</keyword>
<dbReference type="Gene3D" id="1.10.150.190">
    <property type="entry name" value="Translation initiation factor 2, subunit 1, domain 2"/>
    <property type="match status" value="1"/>
</dbReference>
<evidence type="ECO:0000256" key="7">
    <source>
        <dbReference type="ARBA" id="ARBA00022917"/>
    </source>
</evidence>
<dbReference type="SUPFAM" id="SSF110993">
    <property type="entry name" value="eIF-2-alpha, C-terminal domain"/>
    <property type="match status" value="1"/>
</dbReference>
<dbReference type="FunFam" id="2.40.50.140:FF:000015">
    <property type="entry name" value="Eukaryotic translation initiation factor 2 subunit alpha"/>
    <property type="match status" value="1"/>
</dbReference>
<evidence type="ECO:0000313" key="11">
    <source>
        <dbReference type="EMBL" id="AJZ76102.1"/>
    </source>
</evidence>
<accession>A0A3G1B3E9</accession>
<dbReference type="SUPFAM" id="SSF116742">
    <property type="entry name" value="eIF2alpha middle domain-like"/>
    <property type="match status" value="1"/>
</dbReference>
<evidence type="ECO:0000256" key="2">
    <source>
        <dbReference type="ARBA" id="ARBA00007223"/>
    </source>
</evidence>
<evidence type="ECO:0000256" key="6">
    <source>
        <dbReference type="ARBA" id="ARBA00022884"/>
    </source>
</evidence>
<evidence type="ECO:0000259" key="10">
    <source>
        <dbReference type="PROSITE" id="PS50126"/>
    </source>
</evidence>
<dbReference type="GO" id="GO:0043022">
    <property type="term" value="F:ribosome binding"/>
    <property type="evidence" value="ECO:0007669"/>
    <property type="project" value="TreeGrafter"/>
</dbReference>
<dbReference type="Proteomes" id="UP000266745">
    <property type="component" value="Chromosome"/>
</dbReference>
<keyword evidence="12" id="KW-1185">Reference proteome</keyword>
<proteinExistence type="inferred from homology"/>
<keyword evidence="5" id="KW-0396">Initiation factor</keyword>
<dbReference type="InterPro" id="IPR012340">
    <property type="entry name" value="NA-bd_OB-fold"/>
</dbReference>
<name>A0A3G1B3E9_9ARCH</name>
<dbReference type="PANTHER" id="PTHR10602">
    <property type="entry name" value="EUKARYOTIC TRANSLATION INITIATION FACTOR 2 SUBUNIT 1"/>
    <property type="match status" value="1"/>
</dbReference>
<dbReference type="InterPro" id="IPR024054">
    <property type="entry name" value="TIF2_asu_middle_sf"/>
</dbReference>
<dbReference type="Gene3D" id="3.30.70.1130">
    <property type="entry name" value="EIF_2_alpha"/>
    <property type="match status" value="1"/>
</dbReference>
<feature type="domain" description="S1 motif" evidence="10">
    <location>
        <begin position="12"/>
        <end position="83"/>
    </location>
</feature>
<dbReference type="EMBL" id="CP011097">
    <property type="protein sequence ID" value="AJZ76102.1"/>
    <property type="molecule type" value="Genomic_DNA"/>
</dbReference>
<dbReference type="Gene3D" id="2.40.50.140">
    <property type="entry name" value="Nucleic acid-binding proteins"/>
    <property type="match status" value="1"/>
</dbReference>
<evidence type="ECO:0000313" key="12">
    <source>
        <dbReference type="Proteomes" id="UP000266745"/>
    </source>
</evidence>
<dbReference type="CDD" id="cd04452">
    <property type="entry name" value="S1_IF2_alpha"/>
    <property type="match status" value="1"/>
</dbReference>
<comment type="function">
    <text evidence="1">eIF-2 functions in the early steps of protein synthesis by forming a ternary complex with GTP and initiator tRNA.</text>
</comment>
<dbReference type="OrthoDB" id="84794at2157"/>
<dbReference type="InterPro" id="IPR044126">
    <property type="entry name" value="S1_IF2_alpha"/>
</dbReference>
<evidence type="ECO:0000256" key="3">
    <source>
        <dbReference type="ARBA" id="ARBA00011243"/>
    </source>
</evidence>
<dbReference type="GeneID" id="24874231"/>
<sequence>MVTQTQELPEIGEIVLATIAKLTDHGAYVTLDEYDNTQGFLHVSEIAPGWVRSVSKFVREGEKKVLLVKKVNPGRSEIDLSLKQVSKEQQKKKLLEVKRIEKGKTLLDAVKTSAGLTDKDIEKLEDAIFTKYDFVYDAFLDVVTKGIAVLDELKLAKKTATAIEETSSKIKPPSVEIRGICELSCNQPNGVEIIKNAILDSIKDNASSITVTYIGAPKYRLSIKGPDFKSTERMLKPILDKIQKIIEKSNGTFSFTREESKKTREG</sequence>
<dbReference type="GO" id="GO:0003743">
    <property type="term" value="F:translation initiation factor activity"/>
    <property type="evidence" value="ECO:0007669"/>
    <property type="project" value="UniProtKB-KW"/>
</dbReference>
<evidence type="ECO:0000256" key="9">
    <source>
        <dbReference type="ARBA" id="ARBA00033333"/>
    </source>
</evidence>
<dbReference type="Pfam" id="PF07541">
    <property type="entry name" value="EIF_2_alpha"/>
    <property type="match status" value="1"/>
</dbReference>
<dbReference type="SMART" id="SM00316">
    <property type="entry name" value="S1"/>
    <property type="match status" value="1"/>
</dbReference>
<evidence type="ECO:0000256" key="4">
    <source>
        <dbReference type="ARBA" id="ARBA00013678"/>
    </source>
</evidence>
<evidence type="ECO:0000256" key="8">
    <source>
        <dbReference type="ARBA" id="ARBA00030860"/>
    </source>
</evidence>
<dbReference type="SUPFAM" id="SSF50249">
    <property type="entry name" value="Nucleic acid-binding proteins"/>
    <property type="match status" value="1"/>
</dbReference>
<dbReference type="KEGG" id="tah:SU86_006655"/>
<protein>
    <recommendedName>
        <fullName evidence="4">Translation initiation factor 2 subunit alpha</fullName>
    </recommendedName>
    <alternativeName>
        <fullName evidence="8">aIF2-alpha</fullName>
    </alternativeName>
    <alternativeName>
        <fullName evidence="9">eIF-2-alpha</fullName>
    </alternativeName>
</protein>
<comment type="similarity">
    <text evidence="2">Belongs to the eIF-2-alpha family.</text>
</comment>
<dbReference type="FunFam" id="3.30.70.1130:FF:000002">
    <property type="entry name" value="Translation initiation factor 2 subunit alpha"/>
    <property type="match status" value="1"/>
</dbReference>
<dbReference type="InterPro" id="IPR024055">
    <property type="entry name" value="TIF2_asu_C"/>
</dbReference>
<comment type="subunit">
    <text evidence="3">Heterotrimer composed of an alpha, a beta and a gamma chain.</text>
</comment>
<dbReference type="PROSITE" id="PS50126">
    <property type="entry name" value="S1"/>
    <property type="match status" value="1"/>
</dbReference>
<dbReference type="STRING" id="1603555.SU86_006655"/>
<dbReference type="InterPro" id="IPR003029">
    <property type="entry name" value="S1_domain"/>
</dbReference>
<evidence type="ECO:0000256" key="5">
    <source>
        <dbReference type="ARBA" id="ARBA00022540"/>
    </source>
</evidence>
<gene>
    <name evidence="11" type="ORF">SU86_006655</name>
</gene>
<evidence type="ECO:0000256" key="1">
    <source>
        <dbReference type="ARBA" id="ARBA00003323"/>
    </source>
</evidence>